<reference evidence="7 8" key="1">
    <citation type="submission" date="2017-07" db="EMBL/GenBank/DDBJ databases">
        <title>Amycolatopsis antarcticus sp. nov., isolated from the surface of an Antarcticus brown macroalga.</title>
        <authorList>
            <person name="Wang J."/>
            <person name="Leiva S."/>
            <person name="Huang J."/>
            <person name="Huang Y."/>
        </authorList>
    </citation>
    <scope>NUCLEOTIDE SEQUENCE [LARGE SCALE GENOMIC DNA]</scope>
    <source>
        <strain evidence="7 8">AU-G6</strain>
    </source>
</reference>
<dbReference type="PROSITE" id="PS51462">
    <property type="entry name" value="NUDIX"/>
    <property type="match status" value="1"/>
</dbReference>
<comment type="similarity">
    <text evidence="2 5">Belongs to the Nudix hydrolase family.</text>
</comment>
<dbReference type="OrthoDB" id="4287477at2"/>
<dbReference type="Pfam" id="PF00300">
    <property type="entry name" value="His_Phos_1"/>
    <property type="match status" value="1"/>
</dbReference>
<dbReference type="InterPro" id="IPR020476">
    <property type="entry name" value="Nudix_hydrolase"/>
</dbReference>
<dbReference type="FunCoup" id="A0A263D6C5">
    <property type="interactions" value="1"/>
</dbReference>
<dbReference type="CDD" id="cd07067">
    <property type="entry name" value="HP_PGM_like"/>
    <property type="match status" value="1"/>
</dbReference>
<evidence type="ECO:0000259" key="6">
    <source>
        <dbReference type="PROSITE" id="PS51462"/>
    </source>
</evidence>
<dbReference type="PROSITE" id="PS00893">
    <property type="entry name" value="NUDIX_BOX"/>
    <property type="match status" value="1"/>
</dbReference>
<gene>
    <name evidence="7" type="ORF">CFN78_07230</name>
</gene>
<dbReference type="InParanoid" id="A0A263D6C5"/>
<dbReference type="Gene3D" id="3.40.50.1240">
    <property type="entry name" value="Phosphoglycerate mutase-like"/>
    <property type="match status" value="1"/>
</dbReference>
<dbReference type="InterPro" id="IPR015797">
    <property type="entry name" value="NUDIX_hydrolase-like_dom_sf"/>
</dbReference>
<evidence type="ECO:0000256" key="2">
    <source>
        <dbReference type="ARBA" id="ARBA00005582"/>
    </source>
</evidence>
<evidence type="ECO:0000256" key="3">
    <source>
        <dbReference type="ARBA" id="ARBA00022801"/>
    </source>
</evidence>
<dbReference type="PANTHER" id="PTHR43222">
    <property type="entry name" value="NUDIX HYDROLASE 23"/>
    <property type="match status" value="1"/>
</dbReference>
<dbReference type="AlphaFoldDB" id="A0A263D6C5"/>
<keyword evidence="3 5" id="KW-0378">Hydrolase</keyword>
<dbReference type="InterPro" id="IPR020084">
    <property type="entry name" value="NUDIX_hydrolase_CS"/>
</dbReference>
<evidence type="ECO:0000256" key="5">
    <source>
        <dbReference type="RuleBase" id="RU003476"/>
    </source>
</evidence>
<dbReference type="Gene3D" id="3.90.79.10">
    <property type="entry name" value="Nucleoside Triphosphate Pyrophosphohydrolase"/>
    <property type="match status" value="1"/>
</dbReference>
<evidence type="ECO:0000256" key="4">
    <source>
        <dbReference type="ARBA" id="ARBA00022842"/>
    </source>
</evidence>
<evidence type="ECO:0000256" key="1">
    <source>
        <dbReference type="ARBA" id="ARBA00001946"/>
    </source>
</evidence>
<protein>
    <submittedName>
        <fullName evidence="7">NUDIX hydrolase</fullName>
    </submittedName>
</protein>
<comment type="caution">
    <text evidence="7">The sequence shown here is derived from an EMBL/GenBank/DDBJ whole genome shotgun (WGS) entry which is preliminary data.</text>
</comment>
<dbReference type="SUPFAM" id="SSF53254">
    <property type="entry name" value="Phosphoglycerate mutase-like"/>
    <property type="match status" value="1"/>
</dbReference>
<comment type="cofactor">
    <cofactor evidence="1">
        <name>Mg(2+)</name>
        <dbReference type="ChEBI" id="CHEBI:18420"/>
    </cofactor>
</comment>
<dbReference type="SUPFAM" id="SSF55811">
    <property type="entry name" value="Nudix"/>
    <property type="match status" value="1"/>
</dbReference>
<dbReference type="PRINTS" id="PR00502">
    <property type="entry name" value="NUDIXFAMILY"/>
</dbReference>
<sequence>MSRNHSPEIHAAGAVLWRSGPTGALEIAIVHRPRYDDWSLPKGKLDPGETAPVAAAREVLEETGFRAVLGRYLTRTEYRVPRRSGGGETDKAVDYFSAHVAGGRFAPNDEVDELRWVAPEQAEMLLTRRADVDVLREFRALPADLTTVLLVRHAKAGKRSEWTGDDDLRPLSEAGMRQAEALRATVTPFAPDRVLSAPRLRCVQTVQGVAEDIDADVRHEPLLSEEEYWRDPVRGVARVLAIAADGGRPVVCSQGGVIPDVVSLLAERDGVVLPARTADGEIPSKKGSLWLLAFRTGEDDAGPRLVAAGYFAALLPSAEPAQS</sequence>
<dbReference type="Pfam" id="PF00293">
    <property type="entry name" value="NUDIX"/>
    <property type="match status" value="1"/>
</dbReference>
<name>A0A263D6C5_9PSEU</name>
<keyword evidence="4" id="KW-0460">Magnesium</keyword>
<dbReference type="PANTHER" id="PTHR43222:SF9">
    <property type="entry name" value="8-OXO-(D)GTP PHOSPHATASE"/>
    <property type="match status" value="1"/>
</dbReference>
<dbReference type="GO" id="GO:0016787">
    <property type="term" value="F:hydrolase activity"/>
    <property type="evidence" value="ECO:0007669"/>
    <property type="project" value="UniProtKB-KW"/>
</dbReference>
<keyword evidence="8" id="KW-1185">Reference proteome</keyword>
<organism evidence="7 8">
    <name type="scientific">Amycolatopsis antarctica</name>
    <dbReference type="NCBI Taxonomy" id="1854586"/>
    <lineage>
        <taxon>Bacteria</taxon>
        <taxon>Bacillati</taxon>
        <taxon>Actinomycetota</taxon>
        <taxon>Actinomycetes</taxon>
        <taxon>Pseudonocardiales</taxon>
        <taxon>Pseudonocardiaceae</taxon>
        <taxon>Amycolatopsis</taxon>
    </lineage>
</organism>
<evidence type="ECO:0000313" key="7">
    <source>
        <dbReference type="EMBL" id="OZM74064.1"/>
    </source>
</evidence>
<dbReference type="Proteomes" id="UP000242444">
    <property type="component" value="Unassembled WGS sequence"/>
</dbReference>
<dbReference type="RefSeq" id="WP_094861820.1">
    <property type="nucleotide sequence ID" value="NZ_NKYE01000003.1"/>
</dbReference>
<dbReference type="EMBL" id="NKYE01000003">
    <property type="protein sequence ID" value="OZM74064.1"/>
    <property type="molecule type" value="Genomic_DNA"/>
</dbReference>
<dbReference type="InterPro" id="IPR029033">
    <property type="entry name" value="His_PPase_superfam"/>
</dbReference>
<proteinExistence type="inferred from homology"/>
<accession>A0A263D6C5</accession>
<dbReference type="InterPro" id="IPR013078">
    <property type="entry name" value="His_Pase_superF_clade-1"/>
</dbReference>
<feature type="domain" description="Nudix hydrolase" evidence="6">
    <location>
        <begin position="7"/>
        <end position="140"/>
    </location>
</feature>
<dbReference type="SMART" id="SM00855">
    <property type="entry name" value="PGAM"/>
    <property type="match status" value="1"/>
</dbReference>
<evidence type="ECO:0000313" key="8">
    <source>
        <dbReference type="Proteomes" id="UP000242444"/>
    </source>
</evidence>
<dbReference type="CDD" id="cd03673">
    <property type="entry name" value="NUDIX_Ap6A_hydrolase"/>
    <property type="match status" value="1"/>
</dbReference>
<dbReference type="InterPro" id="IPR000086">
    <property type="entry name" value="NUDIX_hydrolase_dom"/>
</dbReference>